<dbReference type="CDD" id="cd01189">
    <property type="entry name" value="INT_ICEBs1_C_like"/>
    <property type="match status" value="1"/>
</dbReference>
<evidence type="ECO:0000256" key="3">
    <source>
        <dbReference type="ARBA" id="ARBA00023125"/>
    </source>
</evidence>
<dbReference type="GO" id="GO:0006310">
    <property type="term" value="P:DNA recombination"/>
    <property type="evidence" value="ECO:0007669"/>
    <property type="project" value="UniProtKB-KW"/>
</dbReference>
<dbReference type="PROSITE" id="PS51900">
    <property type="entry name" value="CB"/>
    <property type="match status" value="1"/>
</dbReference>
<keyword evidence="4" id="KW-0233">DNA recombination</keyword>
<evidence type="ECO:0000256" key="4">
    <source>
        <dbReference type="ARBA" id="ARBA00023172"/>
    </source>
</evidence>
<keyword evidence="9" id="KW-1185">Reference proteome</keyword>
<dbReference type="GO" id="GO:0003677">
    <property type="term" value="F:DNA binding"/>
    <property type="evidence" value="ECO:0007669"/>
    <property type="project" value="UniProtKB-UniRule"/>
</dbReference>
<dbReference type="Gene3D" id="1.10.443.10">
    <property type="entry name" value="Intergrase catalytic core"/>
    <property type="match status" value="1"/>
</dbReference>
<dbReference type="InterPro" id="IPR002104">
    <property type="entry name" value="Integrase_catalytic"/>
</dbReference>
<dbReference type="InterPro" id="IPR013762">
    <property type="entry name" value="Integrase-like_cat_sf"/>
</dbReference>
<dbReference type="EMBL" id="JACGWT010000004">
    <property type="protein sequence ID" value="MBA8794933.1"/>
    <property type="molecule type" value="Genomic_DNA"/>
</dbReference>
<sequence>MGTRRSFGQLRRLPSKRWQAGYTAQGRVHHASSTFKAKIDAEAWLTDERRLLESGMWTPPSDRVAGSKAAPTVAAYSEPWLADRTLKPRTRQHYRQLLDRQILPALGERPLRSLTPLTIRQWHADLGSATPTLRAHAYALLRTILGSAVQDGLIPSNPAHIRGAGNAKRVHRIEPATLEQIAAIAGAMPPRYRLMVLFAAWCGLRFGELAELRRFDLDLENQRIRVRRAVVRVDGQTIVGTPKSDAGIRDVAYPDHLEPVIRAHLTEHTAAGHDALLFPAADGVNHMATSTLYKVFYRARAAAGRPDLRWHDLRHTGATMAAMTGATMAELMARLGHSTQGAALRYQHAAADRDLEIARRLSAMARGV</sequence>
<gene>
    <name evidence="8" type="ORF">FHX74_002561</name>
</gene>
<evidence type="ECO:0000259" key="7">
    <source>
        <dbReference type="PROSITE" id="PS51900"/>
    </source>
</evidence>
<dbReference type="Pfam" id="PF14659">
    <property type="entry name" value="Phage_int_SAM_3"/>
    <property type="match status" value="1"/>
</dbReference>
<comment type="similarity">
    <text evidence="1">Belongs to the 'phage' integrase family.</text>
</comment>
<feature type="domain" description="Tyr recombinase" evidence="6">
    <location>
        <begin position="171"/>
        <end position="359"/>
    </location>
</feature>
<dbReference type="InterPro" id="IPR044068">
    <property type="entry name" value="CB"/>
</dbReference>
<dbReference type="InterPro" id="IPR050090">
    <property type="entry name" value="Tyrosine_recombinase_XerCD"/>
</dbReference>
<dbReference type="InterPro" id="IPR011010">
    <property type="entry name" value="DNA_brk_join_enz"/>
</dbReference>
<evidence type="ECO:0000256" key="2">
    <source>
        <dbReference type="ARBA" id="ARBA00022908"/>
    </source>
</evidence>
<dbReference type="Pfam" id="PF26003">
    <property type="entry name" value="Integrase_N_phage"/>
    <property type="match status" value="1"/>
</dbReference>
<evidence type="ECO:0000259" key="6">
    <source>
        <dbReference type="PROSITE" id="PS51898"/>
    </source>
</evidence>
<feature type="domain" description="Core-binding (CB)" evidence="7">
    <location>
        <begin position="71"/>
        <end position="149"/>
    </location>
</feature>
<dbReference type="GO" id="GO:0015074">
    <property type="term" value="P:DNA integration"/>
    <property type="evidence" value="ECO:0007669"/>
    <property type="project" value="UniProtKB-KW"/>
</dbReference>
<dbReference type="Proteomes" id="UP000523079">
    <property type="component" value="Unassembled WGS sequence"/>
</dbReference>
<dbReference type="Gene3D" id="1.10.150.130">
    <property type="match status" value="1"/>
</dbReference>
<keyword evidence="3 5" id="KW-0238">DNA-binding</keyword>
<dbReference type="InterPro" id="IPR004107">
    <property type="entry name" value="Integrase_SAM-like_N"/>
</dbReference>
<proteinExistence type="inferred from homology"/>
<accession>A0A7W3ITF3</accession>
<dbReference type="RefSeq" id="WP_182560562.1">
    <property type="nucleotide sequence ID" value="NZ_JACGWT010000004.1"/>
</dbReference>
<evidence type="ECO:0000256" key="1">
    <source>
        <dbReference type="ARBA" id="ARBA00008857"/>
    </source>
</evidence>
<dbReference type="Pfam" id="PF00589">
    <property type="entry name" value="Phage_integrase"/>
    <property type="match status" value="1"/>
</dbReference>
<protein>
    <submittedName>
        <fullName evidence="8">Integrase</fullName>
    </submittedName>
</protein>
<dbReference type="PANTHER" id="PTHR30349:SF64">
    <property type="entry name" value="PROPHAGE INTEGRASE INTD-RELATED"/>
    <property type="match status" value="1"/>
</dbReference>
<dbReference type="AlphaFoldDB" id="A0A7W3ITF3"/>
<evidence type="ECO:0000256" key="5">
    <source>
        <dbReference type="PROSITE-ProRule" id="PRU01248"/>
    </source>
</evidence>
<dbReference type="SUPFAM" id="SSF56349">
    <property type="entry name" value="DNA breaking-rejoining enzymes"/>
    <property type="match status" value="1"/>
</dbReference>
<keyword evidence="2" id="KW-0229">DNA integration</keyword>
<evidence type="ECO:0000313" key="8">
    <source>
        <dbReference type="EMBL" id="MBA8794933.1"/>
    </source>
</evidence>
<reference evidence="8 9" key="1">
    <citation type="submission" date="2020-07" db="EMBL/GenBank/DDBJ databases">
        <title>Sequencing the genomes of 1000 actinobacteria strains.</title>
        <authorList>
            <person name="Klenk H.-P."/>
        </authorList>
    </citation>
    <scope>NUCLEOTIDE SEQUENCE [LARGE SCALE GENOMIC DNA]</scope>
    <source>
        <strain evidence="8 9">DSM 100723</strain>
    </source>
</reference>
<dbReference type="PROSITE" id="PS51898">
    <property type="entry name" value="TYR_RECOMBINASE"/>
    <property type="match status" value="1"/>
</dbReference>
<dbReference type="InterPro" id="IPR058717">
    <property type="entry name" value="Phage_L5_Integrase_N"/>
</dbReference>
<evidence type="ECO:0000313" key="9">
    <source>
        <dbReference type="Proteomes" id="UP000523079"/>
    </source>
</evidence>
<comment type="caution">
    <text evidence="8">The sequence shown here is derived from an EMBL/GenBank/DDBJ whole genome shotgun (WGS) entry which is preliminary data.</text>
</comment>
<organism evidence="8 9">
    <name type="scientific">Microlunatus kandeliicorticis</name>
    <dbReference type="NCBI Taxonomy" id="1759536"/>
    <lineage>
        <taxon>Bacteria</taxon>
        <taxon>Bacillati</taxon>
        <taxon>Actinomycetota</taxon>
        <taxon>Actinomycetes</taxon>
        <taxon>Propionibacteriales</taxon>
        <taxon>Propionibacteriaceae</taxon>
        <taxon>Microlunatus</taxon>
    </lineage>
</organism>
<dbReference type="PANTHER" id="PTHR30349">
    <property type="entry name" value="PHAGE INTEGRASE-RELATED"/>
    <property type="match status" value="1"/>
</dbReference>
<dbReference type="InterPro" id="IPR010998">
    <property type="entry name" value="Integrase_recombinase_N"/>
</dbReference>
<name>A0A7W3ITF3_9ACTN</name>